<feature type="transmembrane region" description="Helical" evidence="1">
    <location>
        <begin position="6"/>
        <end position="23"/>
    </location>
</feature>
<reference evidence="2" key="1">
    <citation type="submission" date="2020-06" db="EMBL/GenBank/DDBJ databases">
        <authorList>
            <person name="Ji K."/>
            <person name="Li J."/>
        </authorList>
    </citation>
    <scope>NUCLEOTIDE SEQUENCE</scope>
    <source>
        <strain evidence="2">JKM2019</strain>
        <tissue evidence="2">Whole body</tissue>
    </source>
</reference>
<protein>
    <submittedName>
        <fullName evidence="2">Uncharacterized protein</fullName>
    </submittedName>
</protein>
<keyword evidence="1" id="KW-0812">Transmembrane</keyword>
<dbReference type="AlphaFoldDB" id="A0A9D4NVL3"/>
<evidence type="ECO:0000313" key="2">
    <source>
        <dbReference type="EMBL" id="KAH7638757.1"/>
    </source>
</evidence>
<sequence length="313" mass="37107">MQSKRIISSCFTCIIMMMMMIIIKASSSSASIEQPNDLVLKCFNGQLDLIQQCQQHAAGDFSPFGRHTWISTLWQTCCIIWEQLQCYQLNARRWCSPSLALQVIWYAKLRYQQIQQTLCRQIEWVRYCDHHDPIPVPNKHRFIWPLSKVTARTEHCLQQLKTHVIRFKNGTKITVDLANECNDQIVDKYEQKIQTMKITSEDTCCAIYELFGCIEHHVQTVCTKNDRKDWLDYQRRILDTISAMTMCRLYPYNSKELNRCQHRKPDNNHHHSHHRDHWKGNKLIKQMALVAFVIIMMIISIILYISYKRQCSH</sequence>
<evidence type="ECO:0000256" key="1">
    <source>
        <dbReference type="SAM" id="Phobius"/>
    </source>
</evidence>
<keyword evidence="1" id="KW-0472">Membrane</keyword>
<keyword evidence="1" id="KW-1133">Transmembrane helix</keyword>
<gene>
    <name evidence="2" type="ORF">HUG17_2790</name>
</gene>
<comment type="caution">
    <text evidence="2">The sequence shown here is derived from an EMBL/GenBank/DDBJ whole genome shotgun (WGS) entry which is preliminary data.</text>
</comment>
<accession>A0A9D4NVL3</accession>
<proteinExistence type="predicted"/>
<dbReference type="Proteomes" id="UP000828236">
    <property type="component" value="Unassembled WGS sequence"/>
</dbReference>
<name>A0A9D4NVL3_DERFA</name>
<dbReference type="EMBL" id="SDOV01000007">
    <property type="protein sequence ID" value="KAH7638757.1"/>
    <property type="molecule type" value="Genomic_DNA"/>
</dbReference>
<feature type="transmembrane region" description="Helical" evidence="1">
    <location>
        <begin position="287"/>
        <end position="307"/>
    </location>
</feature>
<organism evidence="2">
    <name type="scientific">Dermatophagoides farinae</name>
    <name type="common">American house dust mite</name>
    <dbReference type="NCBI Taxonomy" id="6954"/>
    <lineage>
        <taxon>Eukaryota</taxon>
        <taxon>Metazoa</taxon>
        <taxon>Ecdysozoa</taxon>
        <taxon>Arthropoda</taxon>
        <taxon>Chelicerata</taxon>
        <taxon>Arachnida</taxon>
        <taxon>Acari</taxon>
        <taxon>Acariformes</taxon>
        <taxon>Sarcoptiformes</taxon>
        <taxon>Astigmata</taxon>
        <taxon>Psoroptidia</taxon>
        <taxon>Analgoidea</taxon>
        <taxon>Pyroglyphidae</taxon>
        <taxon>Dermatophagoidinae</taxon>
        <taxon>Dermatophagoides</taxon>
    </lineage>
</organism>
<reference evidence="2" key="2">
    <citation type="journal article" date="2021" name="World Allergy Organ. J.">
        <title>Chromosome-level assembly of Dermatophagoides farinae genome and transcriptome reveals two novel allergens Der f 37 and Der f 39.</title>
        <authorList>
            <person name="Chen J."/>
            <person name="Cai Z."/>
            <person name="Fan D."/>
            <person name="Hu J."/>
            <person name="Hou Y."/>
            <person name="He Y."/>
            <person name="Zhang Z."/>
            <person name="Zhao Z."/>
            <person name="Gao P."/>
            <person name="Hu W."/>
            <person name="Sun J."/>
            <person name="Li J."/>
            <person name="Ji K."/>
        </authorList>
    </citation>
    <scope>NUCLEOTIDE SEQUENCE</scope>
    <source>
        <strain evidence="2">JKM2019</strain>
    </source>
</reference>